<keyword evidence="3" id="KW-1185">Reference proteome</keyword>
<gene>
    <name evidence="2" type="ORF">Glove_99g300</name>
</gene>
<dbReference type="Gene3D" id="1.20.1170.10">
    <property type="match status" value="1"/>
</dbReference>
<accession>A0A397J436</accession>
<sequence>MTLIDENIEQSVPDLEVMGQSMASTLQQFSKFKNIKIKNSNEVMKRIDEINQQRLRFREFTSDSISQSSKLSRYAEEVVVFAECCGDNRYSKEDLLDLLRFRLDSAKQNKVTTEELRLKIKNIIEDLGDINDHLVIYTEDIKKNPRLLDSETKSKLSQKEATKEKLSDSAKANAAIALGGLICSCIAAPFSGGTSLIAPIAAICVDAGIFLTTAGSSLAISTKLLANSENSNIASLNRKLRLERDGLIENIRESNNDIQRIRETCRKFSIFWQEQIDSINNLINKLSSLNNLDDGELRNIRMISVGISRSWKNVSKECKTYNHMMWSLLDSDGILTIE</sequence>
<feature type="coiled-coil region" evidence="1">
    <location>
        <begin position="237"/>
        <end position="264"/>
    </location>
</feature>
<dbReference type="OrthoDB" id="2353168at2759"/>
<evidence type="ECO:0000313" key="3">
    <source>
        <dbReference type="Proteomes" id="UP000266861"/>
    </source>
</evidence>
<proteinExistence type="predicted"/>
<comment type="caution">
    <text evidence="2">The sequence shown here is derived from an EMBL/GenBank/DDBJ whole genome shotgun (WGS) entry which is preliminary data.</text>
</comment>
<protein>
    <submittedName>
        <fullName evidence="2">Uncharacterized protein</fullName>
    </submittedName>
</protein>
<evidence type="ECO:0000313" key="2">
    <source>
        <dbReference type="EMBL" id="RHZ83085.1"/>
    </source>
</evidence>
<dbReference type="AlphaFoldDB" id="A0A397J436"/>
<dbReference type="Proteomes" id="UP000266861">
    <property type="component" value="Unassembled WGS sequence"/>
</dbReference>
<name>A0A397J436_9GLOM</name>
<dbReference type="EMBL" id="PQFF01000092">
    <property type="protein sequence ID" value="RHZ83085.1"/>
    <property type="molecule type" value="Genomic_DNA"/>
</dbReference>
<evidence type="ECO:0000256" key="1">
    <source>
        <dbReference type="SAM" id="Coils"/>
    </source>
</evidence>
<reference evidence="2 3" key="1">
    <citation type="submission" date="2018-08" db="EMBL/GenBank/DDBJ databases">
        <title>Genome and evolution of the arbuscular mycorrhizal fungus Diversispora epigaea (formerly Glomus versiforme) and its bacterial endosymbionts.</title>
        <authorList>
            <person name="Sun X."/>
            <person name="Fei Z."/>
            <person name="Harrison M."/>
        </authorList>
    </citation>
    <scope>NUCLEOTIDE SEQUENCE [LARGE SCALE GENOMIC DNA]</scope>
    <source>
        <strain evidence="2 3">IT104</strain>
    </source>
</reference>
<keyword evidence="1" id="KW-0175">Coiled coil</keyword>
<organism evidence="2 3">
    <name type="scientific">Diversispora epigaea</name>
    <dbReference type="NCBI Taxonomy" id="1348612"/>
    <lineage>
        <taxon>Eukaryota</taxon>
        <taxon>Fungi</taxon>
        <taxon>Fungi incertae sedis</taxon>
        <taxon>Mucoromycota</taxon>
        <taxon>Glomeromycotina</taxon>
        <taxon>Glomeromycetes</taxon>
        <taxon>Diversisporales</taxon>
        <taxon>Diversisporaceae</taxon>
        <taxon>Diversispora</taxon>
    </lineage>
</organism>